<accession>A0A1F5FHP0</accession>
<evidence type="ECO:0000256" key="4">
    <source>
        <dbReference type="ARBA" id="ARBA00022490"/>
    </source>
</evidence>
<dbReference type="Pfam" id="PF21982">
    <property type="entry name" value="RecX_HTH1"/>
    <property type="match status" value="1"/>
</dbReference>
<dbReference type="InterPro" id="IPR053926">
    <property type="entry name" value="RecX_HTH_1st"/>
</dbReference>
<reference evidence="8 9" key="1">
    <citation type="journal article" date="2016" name="Nat. Commun.">
        <title>Thousands of microbial genomes shed light on interconnected biogeochemical processes in an aquifer system.</title>
        <authorList>
            <person name="Anantharaman K."/>
            <person name="Brown C.T."/>
            <person name="Hug L.A."/>
            <person name="Sharon I."/>
            <person name="Castelle C.J."/>
            <person name="Probst A.J."/>
            <person name="Thomas B.C."/>
            <person name="Singh A."/>
            <person name="Wilkins M.J."/>
            <person name="Karaoz U."/>
            <person name="Brodie E.L."/>
            <person name="Williams K.H."/>
            <person name="Hubbard S.S."/>
            <person name="Banfield J.F."/>
        </authorList>
    </citation>
    <scope>NUCLEOTIDE SEQUENCE [LARGE SCALE GENOMIC DNA]</scope>
</reference>
<feature type="domain" description="RecX second three-helical" evidence="6">
    <location>
        <begin position="47"/>
        <end position="81"/>
    </location>
</feature>
<evidence type="ECO:0000313" key="8">
    <source>
        <dbReference type="EMBL" id="OGD79102.1"/>
    </source>
</evidence>
<dbReference type="HAMAP" id="MF_01114">
    <property type="entry name" value="RecX"/>
    <property type="match status" value="1"/>
</dbReference>
<name>A0A1F5FHP0_9BACT</name>
<comment type="similarity">
    <text evidence="2 5">Belongs to the RecX family.</text>
</comment>
<comment type="caution">
    <text evidence="8">The sequence shown here is derived from an EMBL/GenBank/DDBJ whole genome shotgun (WGS) entry which is preliminary data.</text>
</comment>
<keyword evidence="4 5" id="KW-0963">Cytoplasm</keyword>
<evidence type="ECO:0000256" key="2">
    <source>
        <dbReference type="ARBA" id="ARBA00009695"/>
    </source>
</evidence>
<proteinExistence type="inferred from homology"/>
<evidence type="ECO:0000259" key="6">
    <source>
        <dbReference type="Pfam" id="PF02631"/>
    </source>
</evidence>
<dbReference type="Pfam" id="PF02631">
    <property type="entry name" value="RecX_HTH2"/>
    <property type="match status" value="1"/>
</dbReference>
<dbReference type="EMBL" id="MFAM01000026">
    <property type="protein sequence ID" value="OGD79102.1"/>
    <property type="molecule type" value="Genomic_DNA"/>
</dbReference>
<sequence length="143" mass="16470">MEDSVLRLLSLRPRSIQEVRLYLARKQVDATLIEEIIATFVQRGLLDDQEFARWLINSRAKKHGPARIRLELRRFGIAEEIYQPLLPSTEQTAEAASLLLDRQSRYHPLSDLRVKKRAYDYLIRHGFSATVARNAVDGKGSPE</sequence>
<dbReference type="Proteomes" id="UP000176682">
    <property type="component" value="Unassembled WGS sequence"/>
</dbReference>
<evidence type="ECO:0000256" key="5">
    <source>
        <dbReference type="HAMAP-Rule" id="MF_01114"/>
    </source>
</evidence>
<evidence type="ECO:0000256" key="3">
    <source>
        <dbReference type="ARBA" id="ARBA00018111"/>
    </source>
</evidence>
<dbReference type="Gene3D" id="1.10.10.10">
    <property type="entry name" value="Winged helix-like DNA-binding domain superfamily/Winged helix DNA-binding domain"/>
    <property type="match status" value="3"/>
</dbReference>
<dbReference type="InterPro" id="IPR036388">
    <property type="entry name" value="WH-like_DNA-bd_sf"/>
</dbReference>
<dbReference type="GO" id="GO:0006282">
    <property type="term" value="P:regulation of DNA repair"/>
    <property type="evidence" value="ECO:0007669"/>
    <property type="project" value="UniProtKB-UniRule"/>
</dbReference>
<dbReference type="InterPro" id="IPR053924">
    <property type="entry name" value="RecX_HTH_2nd"/>
</dbReference>
<comment type="function">
    <text evidence="5">Modulates RecA activity.</text>
</comment>
<dbReference type="PANTHER" id="PTHR33602:SF1">
    <property type="entry name" value="REGULATORY PROTEIN RECX FAMILY PROTEIN"/>
    <property type="match status" value="1"/>
</dbReference>
<gene>
    <name evidence="5" type="primary">recX</name>
    <name evidence="8" type="ORF">A2368_00865</name>
</gene>
<evidence type="ECO:0000259" key="7">
    <source>
        <dbReference type="Pfam" id="PF21982"/>
    </source>
</evidence>
<evidence type="ECO:0000313" key="9">
    <source>
        <dbReference type="Proteomes" id="UP000176682"/>
    </source>
</evidence>
<feature type="domain" description="RecX first three-helical" evidence="7">
    <location>
        <begin position="4"/>
        <end position="38"/>
    </location>
</feature>
<dbReference type="GO" id="GO:0005737">
    <property type="term" value="C:cytoplasm"/>
    <property type="evidence" value="ECO:0007669"/>
    <property type="project" value="UniProtKB-SubCell"/>
</dbReference>
<dbReference type="AlphaFoldDB" id="A0A1F5FHP0"/>
<evidence type="ECO:0000256" key="1">
    <source>
        <dbReference type="ARBA" id="ARBA00004496"/>
    </source>
</evidence>
<organism evidence="8 9">
    <name type="scientific">Candidatus Collierbacteria bacterium RIFOXYB1_FULL_49_13</name>
    <dbReference type="NCBI Taxonomy" id="1817728"/>
    <lineage>
        <taxon>Bacteria</taxon>
        <taxon>Candidatus Collieribacteriota</taxon>
    </lineage>
</organism>
<protein>
    <recommendedName>
        <fullName evidence="3 5">Regulatory protein RecX</fullName>
    </recommendedName>
</protein>
<dbReference type="InterPro" id="IPR003783">
    <property type="entry name" value="Regulatory_RecX"/>
</dbReference>
<dbReference type="PANTHER" id="PTHR33602">
    <property type="entry name" value="REGULATORY PROTEIN RECX FAMILY PROTEIN"/>
    <property type="match status" value="1"/>
</dbReference>
<comment type="subcellular location">
    <subcellularLocation>
        <location evidence="1 5">Cytoplasm</location>
    </subcellularLocation>
</comment>